<dbReference type="EMBL" id="KN819352">
    <property type="protein sequence ID" value="KIJ13410.1"/>
    <property type="molecule type" value="Genomic_DNA"/>
</dbReference>
<evidence type="ECO:0000256" key="1">
    <source>
        <dbReference type="SAM" id="MobiDB-lite"/>
    </source>
</evidence>
<organism evidence="2 3">
    <name type="scientific">Paxillus involutus ATCC 200175</name>
    <dbReference type="NCBI Taxonomy" id="664439"/>
    <lineage>
        <taxon>Eukaryota</taxon>
        <taxon>Fungi</taxon>
        <taxon>Dikarya</taxon>
        <taxon>Basidiomycota</taxon>
        <taxon>Agaricomycotina</taxon>
        <taxon>Agaricomycetes</taxon>
        <taxon>Agaricomycetidae</taxon>
        <taxon>Boletales</taxon>
        <taxon>Paxilineae</taxon>
        <taxon>Paxillaceae</taxon>
        <taxon>Paxillus</taxon>
    </lineage>
</organism>
<gene>
    <name evidence="2" type="ORF">PAXINDRAFT_100666</name>
</gene>
<proteinExistence type="predicted"/>
<name>A0A0C9TCU8_PAXIN</name>
<reference evidence="3" key="2">
    <citation type="submission" date="2015-01" db="EMBL/GenBank/DDBJ databases">
        <title>Evolutionary Origins and Diversification of the Mycorrhizal Mutualists.</title>
        <authorList>
            <consortium name="DOE Joint Genome Institute"/>
            <consortium name="Mycorrhizal Genomics Consortium"/>
            <person name="Kohler A."/>
            <person name="Kuo A."/>
            <person name="Nagy L.G."/>
            <person name="Floudas D."/>
            <person name="Copeland A."/>
            <person name="Barry K.W."/>
            <person name="Cichocki N."/>
            <person name="Veneault-Fourrey C."/>
            <person name="LaButti K."/>
            <person name="Lindquist E.A."/>
            <person name="Lipzen A."/>
            <person name="Lundell T."/>
            <person name="Morin E."/>
            <person name="Murat C."/>
            <person name="Riley R."/>
            <person name="Ohm R."/>
            <person name="Sun H."/>
            <person name="Tunlid A."/>
            <person name="Henrissat B."/>
            <person name="Grigoriev I.V."/>
            <person name="Hibbett D.S."/>
            <person name="Martin F."/>
        </authorList>
    </citation>
    <scope>NUCLEOTIDE SEQUENCE [LARGE SCALE GENOMIC DNA]</scope>
    <source>
        <strain evidence="3">ATCC 200175</strain>
    </source>
</reference>
<accession>A0A0C9TCU8</accession>
<dbReference type="HOGENOM" id="CLU_089391_0_0_1"/>
<evidence type="ECO:0000313" key="2">
    <source>
        <dbReference type="EMBL" id="KIJ13410.1"/>
    </source>
</evidence>
<evidence type="ECO:0000313" key="3">
    <source>
        <dbReference type="Proteomes" id="UP000053647"/>
    </source>
</evidence>
<sequence length="272" mass="30327">MTSSSAYSYPLLVPTAQPTPPNTSSYSSLANALGPEPGYSIYLTGPPVTNPSYPYPARNVLNPTTYPARTPLLASNGRRPSNPGARSGYQLQDNEDVKGLPKLSLHYRRLPQPIHVESPKPYGYQPGAEFPAIYFQRKGNKGPYSIGDLLTMDTLPDLVDGNAPLFALTPDRWIKIKLNWPGYARYPFEKRIPIKQGVPLTPTLVLMALASHIDEFVRWIHNEGAVVERGQEQWQLKKVLAGVPAMWKDCVIASLQHRTGSNWQPEIYYLRG</sequence>
<dbReference type="AlphaFoldDB" id="A0A0C9TCU8"/>
<protein>
    <submittedName>
        <fullName evidence="2">Uncharacterized protein</fullName>
    </submittedName>
</protein>
<feature type="region of interest" description="Disordered" evidence="1">
    <location>
        <begin position="72"/>
        <end position="94"/>
    </location>
</feature>
<dbReference type="Proteomes" id="UP000053647">
    <property type="component" value="Unassembled WGS sequence"/>
</dbReference>
<keyword evidence="3" id="KW-1185">Reference proteome</keyword>
<reference evidence="2 3" key="1">
    <citation type="submission" date="2014-06" db="EMBL/GenBank/DDBJ databases">
        <authorList>
            <consortium name="DOE Joint Genome Institute"/>
            <person name="Kuo A."/>
            <person name="Kohler A."/>
            <person name="Nagy L.G."/>
            <person name="Floudas D."/>
            <person name="Copeland A."/>
            <person name="Barry K.W."/>
            <person name="Cichocki N."/>
            <person name="Veneault-Fourrey C."/>
            <person name="LaButti K."/>
            <person name="Lindquist E.A."/>
            <person name="Lipzen A."/>
            <person name="Lundell T."/>
            <person name="Morin E."/>
            <person name="Murat C."/>
            <person name="Sun H."/>
            <person name="Tunlid A."/>
            <person name="Henrissat B."/>
            <person name="Grigoriev I.V."/>
            <person name="Hibbett D.S."/>
            <person name="Martin F."/>
            <person name="Nordberg H.P."/>
            <person name="Cantor M.N."/>
            <person name="Hua S.X."/>
        </authorList>
    </citation>
    <scope>NUCLEOTIDE SEQUENCE [LARGE SCALE GENOMIC DNA]</scope>
    <source>
        <strain evidence="2 3">ATCC 200175</strain>
    </source>
</reference>
<feature type="region of interest" description="Disordered" evidence="1">
    <location>
        <begin position="1"/>
        <end position="29"/>
    </location>
</feature>
<dbReference type="OrthoDB" id="2639744at2759"/>